<sequence length="146" mass="16825">MAEYSMTDLPPPHGYQYAATLSKADEDALHTTSRLLLAEERPFHQLTDKLLNPHSLLHHYPPTTHPNDPFNRQKFRSEVLLRFAALESSLHRIHHLHLSNARERARYATEKTKILETAQAVRANTLELRGQLASAQEILRLRKGYD</sequence>
<protein>
    <submittedName>
        <fullName evidence="3">Uncharacterized protein</fullName>
    </submittedName>
</protein>
<dbReference type="Pfam" id="PF05615">
    <property type="entry name" value="THOC7"/>
    <property type="match status" value="1"/>
</dbReference>
<evidence type="ECO:0000256" key="1">
    <source>
        <dbReference type="ARBA" id="ARBA00004123"/>
    </source>
</evidence>
<dbReference type="GO" id="GO:0006397">
    <property type="term" value="P:mRNA processing"/>
    <property type="evidence" value="ECO:0007669"/>
    <property type="project" value="InterPro"/>
</dbReference>
<dbReference type="GO" id="GO:0000445">
    <property type="term" value="C:THO complex part of transcription export complex"/>
    <property type="evidence" value="ECO:0007669"/>
    <property type="project" value="InterPro"/>
</dbReference>
<organism evidence="3 4">
    <name type="scientific">Teratosphaeria nubilosa</name>
    <dbReference type="NCBI Taxonomy" id="161662"/>
    <lineage>
        <taxon>Eukaryota</taxon>
        <taxon>Fungi</taxon>
        <taxon>Dikarya</taxon>
        <taxon>Ascomycota</taxon>
        <taxon>Pezizomycotina</taxon>
        <taxon>Dothideomycetes</taxon>
        <taxon>Dothideomycetidae</taxon>
        <taxon>Mycosphaerellales</taxon>
        <taxon>Teratosphaeriaceae</taxon>
        <taxon>Teratosphaeria</taxon>
    </lineage>
</organism>
<comment type="subcellular location">
    <subcellularLocation>
        <location evidence="1">Nucleus</location>
    </subcellularLocation>
</comment>
<reference evidence="3" key="1">
    <citation type="journal article" date="2020" name="Stud. Mycol.">
        <title>101 Dothideomycetes genomes: a test case for predicting lifestyles and emergence of pathogens.</title>
        <authorList>
            <person name="Haridas S."/>
            <person name="Albert R."/>
            <person name="Binder M."/>
            <person name="Bloem J."/>
            <person name="Labutti K."/>
            <person name="Salamov A."/>
            <person name="Andreopoulos B."/>
            <person name="Baker S."/>
            <person name="Barry K."/>
            <person name="Bills G."/>
            <person name="Bluhm B."/>
            <person name="Cannon C."/>
            <person name="Castanera R."/>
            <person name="Culley D."/>
            <person name="Daum C."/>
            <person name="Ezra D."/>
            <person name="Gonzalez J."/>
            <person name="Henrissat B."/>
            <person name="Kuo A."/>
            <person name="Liang C."/>
            <person name="Lipzen A."/>
            <person name="Lutzoni F."/>
            <person name="Magnuson J."/>
            <person name="Mondo S."/>
            <person name="Nolan M."/>
            <person name="Ohm R."/>
            <person name="Pangilinan J."/>
            <person name="Park H.-J."/>
            <person name="Ramirez L."/>
            <person name="Alfaro M."/>
            <person name="Sun H."/>
            <person name="Tritt A."/>
            <person name="Yoshinaga Y."/>
            <person name="Zwiers L.-H."/>
            <person name="Turgeon B."/>
            <person name="Goodwin S."/>
            <person name="Spatafora J."/>
            <person name="Crous P."/>
            <person name="Grigoriev I."/>
        </authorList>
    </citation>
    <scope>NUCLEOTIDE SEQUENCE</scope>
    <source>
        <strain evidence="3">CBS 116005</strain>
    </source>
</reference>
<evidence type="ECO:0000313" key="4">
    <source>
        <dbReference type="Proteomes" id="UP000799436"/>
    </source>
</evidence>
<accession>A0A6G1LL15</accession>
<proteinExistence type="predicted"/>
<evidence type="ECO:0000313" key="3">
    <source>
        <dbReference type="EMBL" id="KAF2773631.1"/>
    </source>
</evidence>
<keyword evidence="2" id="KW-0539">Nucleus</keyword>
<evidence type="ECO:0000256" key="2">
    <source>
        <dbReference type="ARBA" id="ARBA00023242"/>
    </source>
</evidence>
<dbReference type="Proteomes" id="UP000799436">
    <property type="component" value="Unassembled WGS sequence"/>
</dbReference>
<keyword evidence="4" id="KW-1185">Reference proteome</keyword>
<dbReference type="OrthoDB" id="205166at2759"/>
<dbReference type="EMBL" id="ML995810">
    <property type="protein sequence ID" value="KAF2773631.1"/>
    <property type="molecule type" value="Genomic_DNA"/>
</dbReference>
<dbReference type="AlphaFoldDB" id="A0A6G1LL15"/>
<feature type="non-terminal residue" evidence="3">
    <location>
        <position position="146"/>
    </location>
</feature>
<name>A0A6G1LL15_9PEZI</name>
<dbReference type="InterPro" id="IPR008501">
    <property type="entry name" value="THOC7/Mft1"/>
</dbReference>
<gene>
    <name evidence="3" type="ORF">EJ03DRAFT_323576</name>
</gene>